<feature type="signal peptide" evidence="8">
    <location>
        <begin position="1"/>
        <end position="30"/>
    </location>
</feature>
<dbReference type="PANTHER" id="PTHR43856:SF1">
    <property type="entry name" value="MITOCHONDRIAL CARDIOLIPIN HYDROLASE"/>
    <property type="match status" value="1"/>
</dbReference>
<feature type="domain" description="Phospholipase D-like" evidence="9">
    <location>
        <begin position="96"/>
        <end position="235"/>
    </location>
</feature>
<evidence type="ECO:0000256" key="1">
    <source>
        <dbReference type="ARBA" id="ARBA00000798"/>
    </source>
</evidence>
<evidence type="ECO:0000256" key="4">
    <source>
        <dbReference type="ARBA" id="ARBA00022801"/>
    </source>
</evidence>
<dbReference type="PANTHER" id="PTHR43856">
    <property type="entry name" value="CARDIOLIPIN HYDROLASE"/>
    <property type="match status" value="1"/>
</dbReference>
<dbReference type="GO" id="GO:0016042">
    <property type="term" value="P:lipid catabolic process"/>
    <property type="evidence" value="ECO:0007669"/>
    <property type="project" value="UniProtKB-KW"/>
</dbReference>
<feature type="domain" description="Phospholipase D-like" evidence="9">
    <location>
        <begin position="291"/>
        <end position="421"/>
    </location>
</feature>
<gene>
    <name evidence="10" type="ORF">SAMN05192576_0385</name>
</gene>
<evidence type="ECO:0000256" key="2">
    <source>
        <dbReference type="ARBA" id="ARBA00008664"/>
    </source>
</evidence>
<dbReference type="EMBL" id="FNIC01000015">
    <property type="protein sequence ID" value="SDO75287.1"/>
    <property type="molecule type" value="Genomic_DNA"/>
</dbReference>
<name>A0A1H0M4I1_9ACTN</name>
<evidence type="ECO:0000256" key="5">
    <source>
        <dbReference type="ARBA" id="ARBA00022963"/>
    </source>
</evidence>
<organism evidence="10 11">
    <name type="scientific">Nocardioides szechwanensis</name>
    <dbReference type="NCBI Taxonomy" id="1005944"/>
    <lineage>
        <taxon>Bacteria</taxon>
        <taxon>Bacillati</taxon>
        <taxon>Actinomycetota</taxon>
        <taxon>Actinomycetes</taxon>
        <taxon>Propionibacteriales</taxon>
        <taxon>Nocardioidaceae</taxon>
        <taxon>Nocardioides</taxon>
    </lineage>
</organism>
<dbReference type="SUPFAM" id="SSF56024">
    <property type="entry name" value="Phospholipase D/nuclease"/>
    <property type="match status" value="2"/>
</dbReference>
<dbReference type="AlphaFoldDB" id="A0A1H0M4I1"/>
<comment type="similarity">
    <text evidence="2">Belongs to the phospholipase D family.</text>
</comment>
<feature type="region of interest" description="Disordered" evidence="7">
    <location>
        <begin position="31"/>
        <end position="74"/>
    </location>
</feature>
<keyword evidence="6" id="KW-0443">Lipid metabolism</keyword>
<evidence type="ECO:0000256" key="3">
    <source>
        <dbReference type="ARBA" id="ARBA00012027"/>
    </source>
</evidence>
<keyword evidence="8" id="KW-0732">Signal</keyword>
<dbReference type="OrthoDB" id="3740959at2"/>
<dbReference type="InterPro" id="IPR051406">
    <property type="entry name" value="PLD_domain"/>
</dbReference>
<dbReference type="GO" id="GO:0016891">
    <property type="term" value="F:RNA endonuclease activity producing 5'-phosphomonoesters, hydrolytic mechanism"/>
    <property type="evidence" value="ECO:0007669"/>
    <property type="project" value="TreeGrafter"/>
</dbReference>
<dbReference type="STRING" id="1005944.SAMN05192576_0385"/>
<evidence type="ECO:0000313" key="11">
    <source>
        <dbReference type="Proteomes" id="UP000199004"/>
    </source>
</evidence>
<evidence type="ECO:0000256" key="8">
    <source>
        <dbReference type="SAM" id="SignalP"/>
    </source>
</evidence>
<dbReference type="GO" id="GO:0004630">
    <property type="term" value="F:phospholipase D activity"/>
    <property type="evidence" value="ECO:0007669"/>
    <property type="project" value="UniProtKB-EC"/>
</dbReference>
<dbReference type="RefSeq" id="WP_143016299.1">
    <property type="nucleotide sequence ID" value="NZ_BKAE01000029.1"/>
</dbReference>
<dbReference type="InterPro" id="IPR025202">
    <property type="entry name" value="PLD-like_dom"/>
</dbReference>
<protein>
    <recommendedName>
        <fullName evidence="3">phospholipase D</fullName>
        <ecNumber evidence="3">3.1.4.4</ecNumber>
    </recommendedName>
</protein>
<dbReference type="Gene3D" id="3.30.870.10">
    <property type="entry name" value="Endonuclease Chain A"/>
    <property type="match status" value="2"/>
</dbReference>
<evidence type="ECO:0000256" key="6">
    <source>
        <dbReference type="ARBA" id="ARBA00023098"/>
    </source>
</evidence>
<dbReference type="EC" id="3.1.4.4" evidence="3"/>
<comment type="catalytic activity">
    <reaction evidence="1">
        <text>a 1,2-diacyl-sn-glycero-3-phosphocholine + H2O = a 1,2-diacyl-sn-glycero-3-phosphate + choline + H(+)</text>
        <dbReference type="Rhea" id="RHEA:14445"/>
        <dbReference type="ChEBI" id="CHEBI:15354"/>
        <dbReference type="ChEBI" id="CHEBI:15377"/>
        <dbReference type="ChEBI" id="CHEBI:15378"/>
        <dbReference type="ChEBI" id="CHEBI:57643"/>
        <dbReference type="ChEBI" id="CHEBI:58608"/>
        <dbReference type="EC" id="3.1.4.4"/>
    </reaction>
</comment>
<keyword evidence="5" id="KW-0442">Lipid degradation</keyword>
<sequence>MRRLSAATVLATSLIVVASLLGGLPSSASAGQSFEPAPSLTASQQAEARRGVGPKPAPDKYTPPAGPKFNNPLAGKEARGRIRRHLLRTINSVPGREQIRIASWNVKSTDIQNALIRAHERGVSVRVIIDRGNAGPAKPNPGFDRMARKLGEGQKSRMPSQKSFTRKCVSSCRYYSGIAHTKFFLFSKAGKAHNVVIYGSNNATDLAAHSQWNDMFTIKGRGNIYQEFLHIFDQMRRDQPIKQAYETYAHGSTTSYFYPYKGQGTGDDPLLRDLNDIRCKGATGGTGTNGRTKIRIAQTSMHGERGKQIANRLRDMYENGCDIKIVYAVFGNQVLSILRHTSRGKMPIRQIAQDFDLDGVYDKYLHMKNMAVSGVYKGRTDANVTWNGSANWTGVALASDEIVMRIIGPRIRAQYANWVDYLYANPPRLTGAEAVEARMARARVIASGIRPESGIEVN</sequence>
<evidence type="ECO:0000313" key="10">
    <source>
        <dbReference type="EMBL" id="SDO75287.1"/>
    </source>
</evidence>
<keyword evidence="11" id="KW-1185">Reference proteome</keyword>
<reference evidence="10 11" key="1">
    <citation type="submission" date="2016-10" db="EMBL/GenBank/DDBJ databases">
        <authorList>
            <person name="de Groot N.N."/>
        </authorList>
    </citation>
    <scope>NUCLEOTIDE SEQUENCE [LARGE SCALE GENOMIC DNA]</scope>
    <source>
        <strain evidence="10 11">CGMCC 1.11147</strain>
    </source>
</reference>
<feature type="chain" id="PRO_5011512795" description="phospholipase D" evidence="8">
    <location>
        <begin position="31"/>
        <end position="458"/>
    </location>
</feature>
<proteinExistence type="inferred from homology"/>
<evidence type="ECO:0000259" key="9">
    <source>
        <dbReference type="Pfam" id="PF13091"/>
    </source>
</evidence>
<keyword evidence="4" id="KW-0378">Hydrolase</keyword>
<dbReference type="Pfam" id="PF13091">
    <property type="entry name" value="PLDc_2"/>
    <property type="match status" value="2"/>
</dbReference>
<dbReference type="Proteomes" id="UP000199004">
    <property type="component" value="Unassembled WGS sequence"/>
</dbReference>
<accession>A0A1H0M4I1</accession>
<evidence type="ECO:0000256" key="7">
    <source>
        <dbReference type="SAM" id="MobiDB-lite"/>
    </source>
</evidence>